<evidence type="ECO:0000313" key="2">
    <source>
        <dbReference type="EMBL" id="BAH48408.1"/>
    </source>
</evidence>
<dbReference type="AlphaFoldDB" id="C1ASF9"/>
<accession>C1ASF9</accession>
<dbReference type="KEGG" id="rop:ROP_01610"/>
<organism evidence="2 3">
    <name type="scientific">Rhodococcus opacus (strain B4)</name>
    <dbReference type="NCBI Taxonomy" id="632772"/>
    <lineage>
        <taxon>Bacteria</taxon>
        <taxon>Bacillati</taxon>
        <taxon>Actinomycetota</taxon>
        <taxon>Actinomycetes</taxon>
        <taxon>Mycobacteriales</taxon>
        <taxon>Nocardiaceae</taxon>
        <taxon>Rhodococcus</taxon>
    </lineage>
</organism>
<name>C1ASF9_RHOOB</name>
<dbReference type="Proteomes" id="UP000002212">
    <property type="component" value="Chromosome"/>
</dbReference>
<gene>
    <name evidence="2" type="ordered locus">ROP_01610</name>
</gene>
<dbReference type="PATRIC" id="fig|632772.20.peg.191"/>
<evidence type="ECO:0000256" key="1">
    <source>
        <dbReference type="SAM" id="MobiDB-lite"/>
    </source>
</evidence>
<proteinExistence type="predicted"/>
<feature type="region of interest" description="Disordered" evidence="1">
    <location>
        <begin position="1"/>
        <end position="24"/>
    </location>
</feature>
<dbReference type="EMBL" id="AP011115">
    <property type="protein sequence ID" value="BAH48408.1"/>
    <property type="molecule type" value="Genomic_DNA"/>
</dbReference>
<reference evidence="2 3" key="1">
    <citation type="submission" date="2009-03" db="EMBL/GenBank/DDBJ databases">
        <title>Comparison of the complete genome sequences of Rhodococcus erythropolis PR4 and Rhodococcus opacus B4.</title>
        <authorList>
            <person name="Takarada H."/>
            <person name="Sekine M."/>
            <person name="Hosoyama A."/>
            <person name="Yamada R."/>
            <person name="Fujisawa T."/>
            <person name="Omata S."/>
            <person name="Shimizu A."/>
            <person name="Tsukatani N."/>
            <person name="Tanikawa S."/>
            <person name="Fujita N."/>
            <person name="Harayama S."/>
        </authorList>
    </citation>
    <scope>NUCLEOTIDE SEQUENCE [LARGE SCALE GENOMIC DNA]</scope>
    <source>
        <strain evidence="2 3">B4</strain>
    </source>
</reference>
<sequence>MSVGVAVIPGSPTPREQVLRPGGRPSDVWSGLLDQQQDILGVLERLHPGCPGRHAWAQVVGDRPPQRLGVVEEGGWRP</sequence>
<protein>
    <submittedName>
        <fullName evidence="2">Uncharacterized protein</fullName>
    </submittedName>
</protein>
<dbReference type="HOGENOM" id="CLU_2619700_0_0_11"/>
<evidence type="ECO:0000313" key="3">
    <source>
        <dbReference type="Proteomes" id="UP000002212"/>
    </source>
</evidence>